<evidence type="ECO:0000313" key="2">
    <source>
        <dbReference type="EMBL" id="CAL1412444.1"/>
    </source>
</evidence>
<feature type="compositionally biased region" description="Basic and acidic residues" evidence="1">
    <location>
        <begin position="49"/>
        <end position="58"/>
    </location>
</feature>
<accession>A0AAV2GP43</accession>
<evidence type="ECO:0000313" key="3">
    <source>
        <dbReference type="Proteomes" id="UP001497516"/>
    </source>
</evidence>
<feature type="region of interest" description="Disordered" evidence="1">
    <location>
        <begin position="1"/>
        <end position="35"/>
    </location>
</feature>
<dbReference type="AlphaFoldDB" id="A0AAV2GP43"/>
<protein>
    <submittedName>
        <fullName evidence="2">Uncharacterized protein</fullName>
    </submittedName>
</protein>
<evidence type="ECO:0000256" key="1">
    <source>
        <dbReference type="SAM" id="MobiDB-lite"/>
    </source>
</evidence>
<reference evidence="2 3" key="1">
    <citation type="submission" date="2024-04" db="EMBL/GenBank/DDBJ databases">
        <authorList>
            <person name="Fracassetti M."/>
        </authorList>
    </citation>
    <scope>NUCLEOTIDE SEQUENCE [LARGE SCALE GENOMIC DNA]</scope>
</reference>
<name>A0AAV2GP43_9ROSI</name>
<dbReference type="Proteomes" id="UP001497516">
    <property type="component" value="Chromosome 9"/>
</dbReference>
<gene>
    <name evidence="2" type="ORF">LTRI10_LOCUS51739</name>
</gene>
<keyword evidence="3" id="KW-1185">Reference proteome</keyword>
<feature type="region of interest" description="Disordered" evidence="1">
    <location>
        <begin position="49"/>
        <end position="80"/>
    </location>
</feature>
<proteinExistence type="predicted"/>
<sequence length="80" mass="8166">MGNVTPKSRDGGGCDAGQDEDEGGGSQWGRASTSVANARSGMLLVAREQIDGSGRRAEAGSSRGRRMGNCCGGKRATEYG</sequence>
<organism evidence="2 3">
    <name type="scientific">Linum trigynum</name>
    <dbReference type="NCBI Taxonomy" id="586398"/>
    <lineage>
        <taxon>Eukaryota</taxon>
        <taxon>Viridiplantae</taxon>
        <taxon>Streptophyta</taxon>
        <taxon>Embryophyta</taxon>
        <taxon>Tracheophyta</taxon>
        <taxon>Spermatophyta</taxon>
        <taxon>Magnoliopsida</taxon>
        <taxon>eudicotyledons</taxon>
        <taxon>Gunneridae</taxon>
        <taxon>Pentapetalae</taxon>
        <taxon>rosids</taxon>
        <taxon>fabids</taxon>
        <taxon>Malpighiales</taxon>
        <taxon>Linaceae</taxon>
        <taxon>Linum</taxon>
    </lineage>
</organism>
<dbReference type="EMBL" id="OZ034822">
    <property type="protein sequence ID" value="CAL1412444.1"/>
    <property type="molecule type" value="Genomic_DNA"/>
</dbReference>